<sequence>GNGRSSSKIARKQQHDAALPPINTTYNYCLAGRFCQQAVSIVLTIGGGLLMWNESIGARALSFNPQYTILWQSTNAEELVDKAFRNLLQLVAPAGQTYFITGIILIIFCLAALYGLLRKADIFVIIYGGLIMLFVLMHAILLGLYFGQKEQRLNFVENFLQLQVDQYVSIDSQTIHSVTLTIIMEQLHCCGLNNATDFHRSSAAFVPHDSLGQFSFPNISYPLACCMQLPTTDPNRCPRNFTPANSYINHGCKEPLFAGVISLYDLIANLSIIVLIMNAITLIIIVSGYVWVLVK</sequence>
<dbReference type="InterPro" id="IPR018499">
    <property type="entry name" value="Tetraspanin/Peripherin"/>
</dbReference>
<feature type="transmembrane region" description="Helical" evidence="5">
    <location>
        <begin position="124"/>
        <end position="146"/>
    </location>
</feature>
<dbReference type="SUPFAM" id="SSF48652">
    <property type="entry name" value="Tetraspanin"/>
    <property type="match status" value="1"/>
</dbReference>
<dbReference type="AlphaFoldDB" id="A0A8J4TN43"/>
<evidence type="ECO:0000256" key="1">
    <source>
        <dbReference type="ARBA" id="ARBA00004141"/>
    </source>
</evidence>
<protein>
    <recommendedName>
        <fullName evidence="8">Tetraspanin</fullName>
    </recommendedName>
</protein>
<keyword evidence="4 5" id="KW-0472">Membrane</keyword>
<dbReference type="EMBL" id="LUCH01000242">
    <property type="protein sequence ID" value="KAF5405687.1"/>
    <property type="molecule type" value="Genomic_DNA"/>
</dbReference>
<keyword evidence="2 5" id="KW-0812">Transmembrane</keyword>
<name>A0A8J4TN43_9TREM</name>
<dbReference type="InterPro" id="IPR008952">
    <property type="entry name" value="Tetraspanin_EC2_sf"/>
</dbReference>
<dbReference type="OrthoDB" id="6134317at2759"/>
<feature type="transmembrane region" description="Helical" evidence="5">
    <location>
        <begin position="97"/>
        <end position="117"/>
    </location>
</feature>
<comment type="caution">
    <text evidence="6">The sequence shown here is derived from an EMBL/GenBank/DDBJ whole genome shotgun (WGS) entry which is preliminary data.</text>
</comment>
<organism evidence="6 7">
    <name type="scientific">Paragonimus heterotremus</name>
    <dbReference type="NCBI Taxonomy" id="100268"/>
    <lineage>
        <taxon>Eukaryota</taxon>
        <taxon>Metazoa</taxon>
        <taxon>Spiralia</taxon>
        <taxon>Lophotrochozoa</taxon>
        <taxon>Platyhelminthes</taxon>
        <taxon>Trematoda</taxon>
        <taxon>Digenea</taxon>
        <taxon>Plagiorchiida</taxon>
        <taxon>Troglotremata</taxon>
        <taxon>Troglotrematidae</taxon>
        <taxon>Paragonimus</taxon>
    </lineage>
</organism>
<evidence type="ECO:0000256" key="2">
    <source>
        <dbReference type="ARBA" id="ARBA00022692"/>
    </source>
</evidence>
<accession>A0A8J4TN43</accession>
<keyword evidence="7" id="KW-1185">Reference proteome</keyword>
<evidence type="ECO:0000256" key="5">
    <source>
        <dbReference type="SAM" id="Phobius"/>
    </source>
</evidence>
<evidence type="ECO:0000313" key="7">
    <source>
        <dbReference type="Proteomes" id="UP000748531"/>
    </source>
</evidence>
<dbReference type="Proteomes" id="UP000748531">
    <property type="component" value="Unassembled WGS sequence"/>
</dbReference>
<dbReference type="GO" id="GO:0016020">
    <property type="term" value="C:membrane"/>
    <property type="evidence" value="ECO:0007669"/>
    <property type="project" value="UniProtKB-SubCell"/>
</dbReference>
<dbReference type="Gene3D" id="1.10.1450.10">
    <property type="entry name" value="Tetraspanin"/>
    <property type="match status" value="1"/>
</dbReference>
<proteinExistence type="predicted"/>
<comment type="subcellular location">
    <subcellularLocation>
        <location evidence="1">Membrane</location>
        <topology evidence="1">Multi-pass membrane protein</topology>
    </subcellularLocation>
</comment>
<reference evidence="6" key="1">
    <citation type="submission" date="2019-05" db="EMBL/GenBank/DDBJ databases">
        <title>Annotation for the trematode Paragonimus heterotremus.</title>
        <authorList>
            <person name="Choi Y.-J."/>
        </authorList>
    </citation>
    <scope>NUCLEOTIDE SEQUENCE</scope>
    <source>
        <strain evidence="6">LC</strain>
    </source>
</reference>
<evidence type="ECO:0000256" key="3">
    <source>
        <dbReference type="ARBA" id="ARBA00022989"/>
    </source>
</evidence>
<evidence type="ECO:0000313" key="6">
    <source>
        <dbReference type="EMBL" id="KAF5405687.1"/>
    </source>
</evidence>
<feature type="transmembrane region" description="Helical" evidence="5">
    <location>
        <begin position="266"/>
        <end position="294"/>
    </location>
</feature>
<dbReference type="Pfam" id="PF00335">
    <property type="entry name" value="Tetraspanin"/>
    <property type="match status" value="1"/>
</dbReference>
<evidence type="ECO:0000256" key="4">
    <source>
        <dbReference type="ARBA" id="ARBA00023136"/>
    </source>
</evidence>
<keyword evidence="3 5" id="KW-1133">Transmembrane helix</keyword>
<gene>
    <name evidence="6" type="ORF">PHET_00801</name>
</gene>
<feature type="non-terminal residue" evidence="6">
    <location>
        <position position="1"/>
    </location>
</feature>
<evidence type="ECO:0008006" key="8">
    <source>
        <dbReference type="Google" id="ProtNLM"/>
    </source>
</evidence>